<dbReference type="InterPro" id="IPR011234">
    <property type="entry name" value="Fumarylacetoacetase-like_C"/>
</dbReference>
<evidence type="ECO:0000259" key="1">
    <source>
        <dbReference type="Pfam" id="PF01557"/>
    </source>
</evidence>
<feature type="domain" description="Fumarylacetoacetase-like C-terminal" evidence="1">
    <location>
        <begin position="83"/>
        <end position="321"/>
    </location>
</feature>
<evidence type="ECO:0000313" key="4">
    <source>
        <dbReference type="Proteomes" id="UP000319148"/>
    </source>
</evidence>
<dbReference type="PANTHER" id="PTHR43211:SF1">
    <property type="entry name" value="BLL6422 PROTEIN"/>
    <property type="match status" value="1"/>
</dbReference>
<evidence type="ECO:0000313" key="3">
    <source>
        <dbReference type="EMBL" id="TPD59055.1"/>
    </source>
</evidence>
<dbReference type="OrthoDB" id="9775905at2"/>
<dbReference type="Pfam" id="PF01557">
    <property type="entry name" value="FAA_hydrolase"/>
    <property type="match status" value="1"/>
</dbReference>
<protein>
    <submittedName>
        <fullName evidence="3">Fumarylacetoacetate hydrolase</fullName>
    </submittedName>
</protein>
<feature type="domain" description="Fumarylacetoacetase N-terminal" evidence="2">
    <location>
        <begin position="1"/>
        <end position="78"/>
    </location>
</feature>
<dbReference type="InterPro" id="IPR036663">
    <property type="entry name" value="Fumarylacetoacetase_C_sf"/>
</dbReference>
<sequence>MKLATLADGGRDGTLVVVSRGGTTFAPAKGIAATLQDAIENWAEAEGRLQELSARVEQGSADGQEVLDVKRLAAPLPRAWQWLDGSAYPSHGELMDQVIGVEVDSGGHPLMYQGVSNTFYGPREEVPFLRESDGIDFEGEFGMIVDEVPAGRSPEDCMGHIKLLVQINDWSLRALAGREMKTGFGWIQAKPPCGMAPFAITPDELSDYWKNGRITLDLAVDWNDKRFGKANGDAMDFGFHELVAHAAYSRTLCAGTVIGSGTVSNANFREVGSSCIAERRGIEIVDEGEPRTDFMKFGDTVRMAAVTKDDDAPFGVLEQKVIKA</sequence>
<proteinExistence type="predicted"/>
<comment type="caution">
    <text evidence="3">The sequence shown here is derived from an EMBL/GenBank/DDBJ whole genome shotgun (WGS) entry which is preliminary data.</text>
</comment>
<accession>A0A501PFV1</accession>
<dbReference type="Proteomes" id="UP000319148">
    <property type="component" value="Unassembled WGS sequence"/>
</dbReference>
<keyword evidence="4" id="KW-1185">Reference proteome</keyword>
<dbReference type="PANTHER" id="PTHR43211">
    <property type="entry name" value="FUMARYLACETOACETATE HYDROLASE"/>
    <property type="match status" value="1"/>
</dbReference>
<evidence type="ECO:0000259" key="2">
    <source>
        <dbReference type="Pfam" id="PF18288"/>
    </source>
</evidence>
<dbReference type="RefSeq" id="WP_139941274.1">
    <property type="nucleotide sequence ID" value="NZ_JBHSYP010000002.1"/>
</dbReference>
<name>A0A501PFV1_9PROT</name>
<keyword evidence="3" id="KW-0378">Hydrolase</keyword>
<dbReference type="Pfam" id="PF18288">
    <property type="entry name" value="FAA_hydro_N_2"/>
    <property type="match status" value="1"/>
</dbReference>
<reference evidence="4" key="1">
    <citation type="submission" date="2019-06" db="EMBL/GenBank/DDBJ databases">
        <title>The complete genome of Emcibacter congregatus ZYLT.</title>
        <authorList>
            <person name="Zhao Z."/>
        </authorList>
    </citation>
    <scope>NUCLEOTIDE SEQUENCE [LARGE SCALE GENOMIC DNA]</scope>
    <source>
        <strain evidence="4">MCCC 1A06723</strain>
    </source>
</reference>
<dbReference type="AlphaFoldDB" id="A0A501PFV1"/>
<dbReference type="EMBL" id="VFIY01000015">
    <property type="protein sequence ID" value="TPD59055.1"/>
    <property type="molecule type" value="Genomic_DNA"/>
</dbReference>
<dbReference type="GO" id="GO:0016787">
    <property type="term" value="F:hydrolase activity"/>
    <property type="evidence" value="ECO:0007669"/>
    <property type="project" value="UniProtKB-KW"/>
</dbReference>
<organism evidence="3 4">
    <name type="scientific">Emcibacter nanhaiensis</name>
    <dbReference type="NCBI Taxonomy" id="1505037"/>
    <lineage>
        <taxon>Bacteria</taxon>
        <taxon>Pseudomonadati</taxon>
        <taxon>Pseudomonadota</taxon>
        <taxon>Alphaproteobacteria</taxon>
        <taxon>Emcibacterales</taxon>
        <taxon>Emcibacteraceae</taxon>
        <taxon>Emcibacter</taxon>
    </lineage>
</organism>
<dbReference type="Gene3D" id="3.90.850.10">
    <property type="entry name" value="Fumarylacetoacetase-like, C-terminal domain"/>
    <property type="match status" value="1"/>
</dbReference>
<dbReference type="InterPro" id="IPR041072">
    <property type="entry name" value="FAA_hydro_N"/>
</dbReference>
<dbReference type="SUPFAM" id="SSF56529">
    <property type="entry name" value="FAH"/>
    <property type="match status" value="1"/>
</dbReference>
<gene>
    <name evidence="3" type="ORF">FIV46_12535</name>
</gene>